<dbReference type="Proteomes" id="UP000694888">
    <property type="component" value="Unplaced"/>
</dbReference>
<dbReference type="Pfam" id="PF20700">
    <property type="entry name" value="Mutator"/>
    <property type="match status" value="1"/>
</dbReference>
<dbReference type="InterPro" id="IPR049012">
    <property type="entry name" value="Mutator_transp_dom"/>
</dbReference>
<evidence type="ECO:0000259" key="1">
    <source>
        <dbReference type="Pfam" id="PF20700"/>
    </source>
</evidence>
<dbReference type="RefSeq" id="XP_005099717.3">
    <property type="nucleotide sequence ID" value="XM_005099660.3"/>
</dbReference>
<gene>
    <name evidence="3" type="primary">LOC101846585</name>
</gene>
<proteinExistence type="predicted"/>
<evidence type="ECO:0000313" key="2">
    <source>
        <dbReference type="Proteomes" id="UP000694888"/>
    </source>
</evidence>
<organism evidence="2 3">
    <name type="scientific">Aplysia californica</name>
    <name type="common">California sea hare</name>
    <dbReference type="NCBI Taxonomy" id="6500"/>
    <lineage>
        <taxon>Eukaryota</taxon>
        <taxon>Metazoa</taxon>
        <taxon>Spiralia</taxon>
        <taxon>Lophotrochozoa</taxon>
        <taxon>Mollusca</taxon>
        <taxon>Gastropoda</taxon>
        <taxon>Heterobranchia</taxon>
        <taxon>Euthyneura</taxon>
        <taxon>Tectipleura</taxon>
        <taxon>Aplysiida</taxon>
        <taxon>Aplysioidea</taxon>
        <taxon>Aplysiidae</taxon>
        <taxon>Aplysia</taxon>
    </lineage>
</organism>
<accession>A0ABM0JRB6</accession>
<name>A0ABM0JRB6_APLCA</name>
<reference evidence="3" key="1">
    <citation type="submission" date="2025-08" db="UniProtKB">
        <authorList>
            <consortium name="RefSeq"/>
        </authorList>
    </citation>
    <scope>IDENTIFICATION</scope>
</reference>
<protein>
    <submittedName>
        <fullName evidence="3">Uncharacterized protein LOC101846585</fullName>
    </submittedName>
</protein>
<evidence type="ECO:0000313" key="3">
    <source>
        <dbReference type="RefSeq" id="XP_005099717.3"/>
    </source>
</evidence>
<keyword evidence="2" id="KW-1185">Reference proteome</keyword>
<dbReference type="GeneID" id="101846585"/>
<sequence>MKAQLITDEFNSWLEVHKPQCQANYNGSSGGMKVEGAKVLWGRSLLHKMRYTTLIGDGDSKSFAAVLVLNPYESIIPKKAECVNHVAKRRRLNVSSHTTQKL</sequence>
<feature type="domain" description="Mutator-like transposase" evidence="1">
    <location>
        <begin position="15"/>
        <end position="96"/>
    </location>
</feature>